<protein>
    <recommendedName>
        <fullName evidence="4">TonB-dependent receptor plug domain-containing protein</fullName>
    </recommendedName>
</protein>
<keyword evidence="1" id="KW-0813">Transport</keyword>
<dbReference type="NCBIfam" id="TIGR04057">
    <property type="entry name" value="SusC_RagA_signa"/>
    <property type="match status" value="1"/>
</dbReference>
<dbReference type="InterPro" id="IPR023997">
    <property type="entry name" value="TonB-dep_OMP_SusC/RagA_CS"/>
</dbReference>
<name>A0A4Q9HH88_9SPHI</name>
<organism evidence="2 3">
    <name type="scientific">Pedobacter kyonggii</name>
    <dbReference type="NCBI Taxonomy" id="1926871"/>
    <lineage>
        <taxon>Bacteria</taxon>
        <taxon>Pseudomonadati</taxon>
        <taxon>Bacteroidota</taxon>
        <taxon>Sphingobacteriia</taxon>
        <taxon>Sphingobacteriales</taxon>
        <taxon>Sphingobacteriaceae</taxon>
        <taxon>Pedobacter</taxon>
    </lineage>
</organism>
<dbReference type="PROSITE" id="PS52016">
    <property type="entry name" value="TONB_DEPENDENT_REC_3"/>
    <property type="match status" value="1"/>
</dbReference>
<comment type="similarity">
    <text evidence="1">Belongs to the TonB-dependent receptor family.</text>
</comment>
<dbReference type="Gene3D" id="2.170.130.10">
    <property type="entry name" value="TonB-dependent receptor, plug domain"/>
    <property type="match status" value="1"/>
</dbReference>
<dbReference type="AlphaFoldDB" id="A0A4Q9HH88"/>
<dbReference type="OrthoDB" id="7432683at2"/>
<dbReference type="GO" id="GO:0009279">
    <property type="term" value="C:cell outer membrane"/>
    <property type="evidence" value="ECO:0007669"/>
    <property type="project" value="UniProtKB-SubCell"/>
</dbReference>
<keyword evidence="1" id="KW-0998">Cell outer membrane</keyword>
<dbReference type="EMBL" id="SIXF01000001">
    <property type="protein sequence ID" value="TBO44864.1"/>
    <property type="molecule type" value="Genomic_DNA"/>
</dbReference>
<keyword evidence="1" id="KW-0472">Membrane</keyword>
<dbReference type="InterPro" id="IPR037066">
    <property type="entry name" value="Plug_dom_sf"/>
</dbReference>
<accession>A0A4Q9HH88</accession>
<evidence type="ECO:0000313" key="2">
    <source>
        <dbReference type="EMBL" id="TBO44864.1"/>
    </source>
</evidence>
<gene>
    <name evidence="2" type="ORF">EYS08_00565</name>
</gene>
<evidence type="ECO:0000313" key="3">
    <source>
        <dbReference type="Proteomes" id="UP000291819"/>
    </source>
</evidence>
<evidence type="ECO:0008006" key="4">
    <source>
        <dbReference type="Google" id="ProtNLM"/>
    </source>
</evidence>
<keyword evidence="3" id="KW-1185">Reference proteome</keyword>
<dbReference type="SUPFAM" id="SSF49464">
    <property type="entry name" value="Carboxypeptidase regulatory domain-like"/>
    <property type="match status" value="1"/>
</dbReference>
<keyword evidence="1" id="KW-0812">Transmembrane</keyword>
<proteinExistence type="inferred from homology"/>
<comment type="subcellular location">
    <subcellularLocation>
        <location evidence="1">Cell outer membrane</location>
        <topology evidence="1">Multi-pass membrane protein</topology>
    </subcellularLocation>
</comment>
<dbReference type="SUPFAM" id="SSF56935">
    <property type="entry name" value="Porins"/>
    <property type="match status" value="1"/>
</dbReference>
<dbReference type="InterPro" id="IPR039426">
    <property type="entry name" value="TonB-dep_rcpt-like"/>
</dbReference>
<comment type="caution">
    <text evidence="2">The sequence shown here is derived from an EMBL/GenBank/DDBJ whole genome shotgun (WGS) entry which is preliminary data.</text>
</comment>
<evidence type="ECO:0000256" key="1">
    <source>
        <dbReference type="PROSITE-ProRule" id="PRU01360"/>
    </source>
</evidence>
<reference evidence="2 3" key="1">
    <citation type="submission" date="2019-02" db="EMBL/GenBank/DDBJ databases">
        <title>Pedobacter kyonggii whole genome sequence analysis.</title>
        <authorList>
            <person name="Dahal R.H."/>
        </authorList>
    </citation>
    <scope>NUCLEOTIDE SEQUENCE [LARGE SCALE GENOMIC DNA]</scope>
    <source>
        <strain evidence="2 3">K-4-11-1</strain>
    </source>
</reference>
<sequence length="288" mass="32125">MKSIQLVLTKPCAQQWSDIERADGNHHCSLCEKNILDLTAKSDRELIDFFQNKNDNVCGRVLASQLNRDLVLPSSRLNWHWLVPFALSTFMVSPAQAQNLKSAIVNKDQHPKPSSSSIELSHTPPPLVILITGRVVNNLNGHPLSGVEIRKKGDEKVLAITDTTGTFELSIPDKDALSKFVFNVPGFSKVETYINDKIVVKLSAERMIMLGAVSTVSINQKPLYYVYGGNKSCIIDSSRMNEISPDWIEKIEVLKDAKTTAIYGVKGANGVILIEIKKEYIKKFNFLK</sequence>
<dbReference type="RefSeq" id="WP_131027931.1">
    <property type="nucleotide sequence ID" value="NZ_SIXF01000001.1"/>
</dbReference>
<keyword evidence="1" id="KW-1134">Transmembrane beta strand</keyword>
<dbReference type="Proteomes" id="UP000291819">
    <property type="component" value="Unassembled WGS sequence"/>
</dbReference>
<dbReference type="InterPro" id="IPR008969">
    <property type="entry name" value="CarboxyPept-like_regulatory"/>
</dbReference>